<proteinExistence type="predicted"/>
<feature type="transmembrane region" description="Helical" evidence="6">
    <location>
        <begin position="211"/>
        <end position="232"/>
    </location>
</feature>
<dbReference type="InterPro" id="IPR050327">
    <property type="entry name" value="Proton-linked_MCT"/>
</dbReference>
<feature type="transmembrane region" description="Helical" evidence="6">
    <location>
        <begin position="133"/>
        <end position="159"/>
    </location>
</feature>
<evidence type="ECO:0000256" key="5">
    <source>
        <dbReference type="ARBA" id="ARBA00023136"/>
    </source>
</evidence>
<evidence type="ECO:0000256" key="2">
    <source>
        <dbReference type="ARBA" id="ARBA00022448"/>
    </source>
</evidence>
<dbReference type="PROSITE" id="PS50850">
    <property type="entry name" value="MFS"/>
    <property type="match status" value="1"/>
</dbReference>
<dbReference type="STRING" id="426702.SAMN04488099_11017"/>
<dbReference type="PANTHER" id="PTHR11360">
    <property type="entry name" value="MONOCARBOXYLATE TRANSPORTER"/>
    <property type="match status" value="1"/>
</dbReference>
<sequence length="399" mass="42959">MEQSSARWKVLLGGVMMQLCIGGIYTWSLFNQPLVDAFGWERTEVYTAYSLIVFIFAFVTIFSGRLQDRIGPRLVGTIGMVCFSAGLIIASQARSLPVLYLGYSLLGGIGVGMVYVCPLSTGLKWYPRKKGMVTGIIIGAFGMGGFIFNFLLSALISSIGVSQTFLVQGLVYAVVGITGAQMLKVPTQSESKHVLVNENDYTTKGMLKTPAFYLLWIMYFTGSLSGLLVIGLSQDIARDLVGLSPATAGYAVAVAAVFNALGRLGWGALSDLIGRLRVFTILFGLTAVSMAALSLFQHNAFTYFAILGIIVSCFGGFLATFPAVCSDYFGTFYFGSNYGLLYQAYGISALLGPLLLSAVSQETHAFLWASVFAVLGLILTFFVRTPGNFSTAGDRHSQQ</sequence>
<name>A0A1H7LU47_9LACT</name>
<keyword evidence="2" id="KW-0813">Transport</keyword>
<evidence type="ECO:0000259" key="7">
    <source>
        <dbReference type="PROSITE" id="PS50850"/>
    </source>
</evidence>
<feature type="transmembrane region" description="Helical" evidence="6">
    <location>
        <begin position="12"/>
        <end position="30"/>
    </location>
</feature>
<keyword evidence="3 6" id="KW-0812">Transmembrane</keyword>
<protein>
    <submittedName>
        <fullName evidence="8">MFS transporter, OFA family, oxalate/formate antiporter</fullName>
    </submittedName>
</protein>
<dbReference type="GO" id="GO:0005886">
    <property type="term" value="C:plasma membrane"/>
    <property type="evidence" value="ECO:0007669"/>
    <property type="project" value="UniProtKB-SubCell"/>
</dbReference>
<organism evidence="8 9">
    <name type="scientific">Alkalibacterium pelagium</name>
    <dbReference type="NCBI Taxonomy" id="426702"/>
    <lineage>
        <taxon>Bacteria</taxon>
        <taxon>Bacillati</taxon>
        <taxon>Bacillota</taxon>
        <taxon>Bacilli</taxon>
        <taxon>Lactobacillales</taxon>
        <taxon>Carnobacteriaceae</taxon>
        <taxon>Alkalibacterium</taxon>
    </lineage>
</organism>
<evidence type="ECO:0000313" key="9">
    <source>
        <dbReference type="Proteomes" id="UP000199081"/>
    </source>
</evidence>
<dbReference type="AlphaFoldDB" id="A0A1H7LU47"/>
<accession>A0A1H7LU47</accession>
<evidence type="ECO:0000256" key="4">
    <source>
        <dbReference type="ARBA" id="ARBA00022989"/>
    </source>
</evidence>
<keyword evidence="5 6" id="KW-0472">Membrane</keyword>
<feature type="domain" description="Major facilitator superfamily (MFS) profile" evidence="7">
    <location>
        <begin position="6"/>
        <end position="388"/>
    </location>
</feature>
<comment type="subcellular location">
    <subcellularLocation>
        <location evidence="1">Cell membrane</location>
        <topology evidence="1">Multi-pass membrane protein</topology>
    </subcellularLocation>
</comment>
<evidence type="ECO:0000256" key="6">
    <source>
        <dbReference type="SAM" id="Phobius"/>
    </source>
</evidence>
<dbReference type="Proteomes" id="UP000199081">
    <property type="component" value="Unassembled WGS sequence"/>
</dbReference>
<keyword evidence="9" id="KW-1185">Reference proteome</keyword>
<dbReference type="InterPro" id="IPR020846">
    <property type="entry name" value="MFS_dom"/>
</dbReference>
<dbReference type="InterPro" id="IPR036259">
    <property type="entry name" value="MFS_trans_sf"/>
</dbReference>
<feature type="transmembrane region" description="Helical" evidence="6">
    <location>
        <begin position="365"/>
        <end position="383"/>
    </location>
</feature>
<gene>
    <name evidence="8" type="ORF">SAMN04488099_11017</name>
</gene>
<feature type="transmembrane region" description="Helical" evidence="6">
    <location>
        <begin position="337"/>
        <end position="359"/>
    </location>
</feature>
<dbReference type="Pfam" id="PF07690">
    <property type="entry name" value="MFS_1"/>
    <property type="match status" value="1"/>
</dbReference>
<feature type="transmembrane region" description="Helical" evidence="6">
    <location>
        <begin position="74"/>
        <end position="93"/>
    </location>
</feature>
<dbReference type="PANTHER" id="PTHR11360:SF304">
    <property type="entry name" value="MFS DOMAIN-CONTAINING PROTEIN"/>
    <property type="match status" value="1"/>
</dbReference>
<feature type="transmembrane region" description="Helical" evidence="6">
    <location>
        <begin position="45"/>
        <end position="62"/>
    </location>
</feature>
<feature type="transmembrane region" description="Helical" evidence="6">
    <location>
        <begin position="278"/>
        <end position="296"/>
    </location>
</feature>
<evidence type="ECO:0000313" key="8">
    <source>
        <dbReference type="EMBL" id="SEL02460.1"/>
    </source>
</evidence>
<keyword evidence="4 6" id="KW-1133">Transmembrane helix</keyword>
<dbReference type="Gene3D" id="1.20.1250.20">
    <property type="entry name" value="MFS general substrate transporter like domains"/>
    <property type="match status" value="2"/>
</dbReference>
<evidence type="ECO:0000256" key="3">
    <source>
        <dbReference type="ARBA" id="ARBA00022692"/>
    </source>
</evidence>
<reference evidence="9" key="1">
    <citation type="submission" date="2016-10" db="EMBL/GenBank/DDBJ databases">
        <authorList>
            <person name="Varghese N."/>
            <person name="Submissions S."/>
        </authorList>
    </citation>
    <scope>NUCLEOTIDE SEQUENCE [LARGE SCALE GENOMIC DNA]</scope>
    <source>
        <strain evidence="9">DSM 19183</strain>
    </source>
</reference>
<evidence type="ECO:0000256" key="1">
    <source>
        <dbReference type="ARBA" id="ARBA00004651"/>
    </source>
</evidence>
<dbReference type="InterPro" id="IPR011701">
    <property type="entry name" value="MFS"/>
</dbReference>
<dbReference type="SUPFAM" id="SSF103473">
    <property type="entry name" value="MFS general substrate transporter"/>
    <property type="match status" value="1"/>
</dbReference>
<dbReference type="CDD" id="cd17353">
    <property type="entry name" value="MFS_OFA_like"/>
    <property type="match status" value="1"/>
</dbReference>
<dbReference type="RefSeq" id="WP_170231006.1">
    <property type="nucleotide sequence ID" value="NZ_BJYC01000012.1"/>
</dbReference>
<feature type="transmembrane region" description="Helical" evidence="6">
    <location>
        <begin position="302"/>
        <end position="325"/>
    </location>
</feature>
<dbReference type="GO" id="GO:0022857">
    <property type="term" value="F:transmembrane transporter activity"/>
    <property type="evidence" value="ECO:0007669"/>
    <property type="project" value="InterPro"/>
</dbReference>
<feature type="transmembrane region" description="Helical" evidence="6">
    <location>
        <begin position="247"/>
        <end position="266"/>
    </location>
</feature>
<feature type="transmembrane region" description="Helical" evidence="6">
    <location>
        <begin position="99"/>
        <end position="121"/>
    </location>
</feature>
<dbReference type="EMBL" id="FNZU01000010">
    <property type="protein sequence ID" value="SEL02460.1"/>
    <property type="molecule type" value="Genomic_DNA"/>
</dbReference>